<accession>A0A087M4D0</accession>
<organism evidence="1 2">
    <name type="scientific">Devosia riboflavina</name>
    <dbReference type="NCBI Taxonomy" id="46914"/>
    <lineage>
        <taxon>Bacteria</taxon>
        <taxon>Pseudomonadati</taxon>
        <taxon>Pseudomonadota</taxon>
        <taxon>Alphaproteobacteria</taxon>
        <taxon>Hyphomicrobiales</taxon>
        <taxon>Devosiaceae</taxon>
        <taxon>Devosia</taxon>
    </lineage>
</organism>
<protein>
    <submittedName>
        <fullName evidence="1">Uncharacterized protein</fullName>
    </submittedName>
</protein>
<name>A0A087M4D0_9HYPH</name>
<gene>
    <name evidence="1" type="ORF">JP75_06610</name>
</gene>
<dbReference type="AlphaFoldDB" id="A0A087M4D0"/>
<comment type="caution">
    <text evidence="1">The sequence shown here is derived from an EMBL/GenBank/DDBJ whole genome shotgun (WGS) entry which is preliminary data.</text>
</comment>
<evidence type="ECO:0000313" key="2">
    <source>
        <dbReference type="Proteomes" id="UP000028981"/>
    </source>
</evidence>
<evidence type="ECO:0000313" key="1">
    <source>
        <dbReference type="EMBL" id="KFL31733.1"/>
    </source>
</evidence>
<dbReference type="OrthoDB" id="6400324at2"/>
<proteinExistence type="predicted"/>
<keyword evidence="2" id="KW-1185">Reference proteome</keyword>
<reference evidence="1 2" key="1">
    <citation type="submission" date="2014-08" db="EMBL/GenBank/DDBJ databases">
        <authorList>
            <person name="Hassan Y.I."/>
            <person name="Lepp D."/>
            <person name="Zhou T."/>
        </authorList>
    </citation>
    <scope>NUCLEOTIDE SEQUENCE [LARGE SCALE GENOMIC DNA]</scope>
    <source>
        <strain evidence="1 2">IFO13584</strain>
    </source>
</reference>
<dbReference type="EMBL" id="JQGC01000005">
    <property type="protein sequence ID" value="KFL31733.1"/>
    <property type="molecule type" value="Genomic_DNA"/>
</dbReference>
<dbReference type="Proteomes" id="UP000028981">
    <property type="component" value="Unassembled WGS sequence"/>
</dbReference>
<dbReference type="STRING" id="46914.JP75_06610"/>
<dbReference type="RefSeq" id="WP_035080724.1">
    <property type="nucleotide sequence ID" value="NZ_JQGC01000005.1"/>
</dbReference>
<sequence>MSLFADLETLVSAHVDVAFGDPVTHYPRRRGEISGSADPTRSIVTVVGVVDFNPRTVTPKGKEQFDAFQPNLMGEKVHVSFDENAFPGRDARPRQGDRLVAELKTGTFTFEVVTTEPDELGRFVCPCKVLGNGVIL</sequence>